<sequence length="52" mass="5775">MLIKAWESGVYGWLVKEVCGGYGGLSRRLVVVMATKIMSDKKDILIRTITTS</sequence>
<proteinExistence type="predicted"/>
<feature type="non-terminal residue" evidence="1">
    <location>
        <position position="52"/>
    </location>
</feature>
<dbReference type="AlphaFoldDB" id="A0AAV1RE71"/>
<dbReference type="Proteomes" id="UP001314170">
    <property type="component" value="Unassembled WGS sequence"/>
</dbReference>
<reference evidence="1 2" key="1">
    <citation type="submission" date="2024-01" db="EMBL/GenBank/DDBJ databases">
        <authorList>
            <person name="Waweru B."/>
        </authorList>
    </citation>
    <scope>NUCLEOTIDE SEQUENCE [LARGE SCALE GENOMIC DNA]</scope>
</reference>
<accession>A0AAV1RE71</accession>
<protein>
    <submittedName>
        <fullName evidence="1">Uncharacterized protein</fullName>
    </submittedName>
</protein>
<gene>
    <name evidence="1" type="ORF">DCAF_LOCUS9466</name>
</gene>
<name>A0AAV1RE71_9ROSI</name>
<keyword evidence="2" id="KW-1185">Reference proteome</keyword>
<evidence type="ECO:0000313" key="1">
    <source>
        <dbReference type="EMBL" id="CAK7333394.1"/>
    </source>
</evidence>
<evidence type="ECO:0000313" key="2">
    <source>
        <dbReference type="Proteomes" id="UP001314170"/>
    </source>
</evidence>
<organism evidence="1 2">
    <name type="scientific">Dovyalis caffra</name>
    <dbReference type="NCBI Taxonomy" id="77055"/>
    <lineage>
        <taxon>Eukaryota</taxon>
        <taxon>Viridiplantae</taxon>
        <taxon>Streptophyta</taxon>
        <taxon>Embryophyta</taxon>
        <taxon>Tracheophyta</taxon>
        <taxon>Spermatophyta</taxon>
        <taxon>Magnoliopsida</taxon>
        <taxon>eudicotyledons</taxon>
        <taxon>Gunneridae</taxon>
        <taxon>Pentapetalae</taxon>
        <taxon>rosids</taxon>
        <taxon>fabids</taxon>
        <taxon>Malpighiales</taxon>
        <taxon>Salicaceae</taxon>
        <taxon>Flacourtieae</taxon>
        <taxon>Dovyalis</taxon>
    </lineage>
</organism>
<dbReference type="EMBL" id="CAWUPB010000913">
    <property type="protein sequence ID" value="CAK7333394.1"/>
    <property type="molecule type" value="Genomic_DNA"/>
</dbReference>
<comment type="caution">
    <text evidence="1">The sequence shown here is derived from an EMBL/GenBank/DDBJ whole genome shotgun (WGS) entry which is preliminary data.</text>
</comment>